<dbReference type="InParanoid" id="A0A2T3B0L5"/>
<dbReference type="Proteomes" id="UP000241818">
    <property type="component" value="Unassembled WGS sequence"/>
</dbReference>
<dbReference type="OrthoDB" id="6846267at2759"/>
<dbReference type="Pfam" id="PF00135">
    <property type="entry name" value="COesterase"/>
    <property type="match status" value="1"/>
</dbReference>
<proteinExistence type="inferred from homology"/>
<dbReference type="EC" id="3.1.1.-" evidence="3"/>
<dbReference type="RefSeq" id="XP_024720456.1">
    <property type="nucleotide sequence ID" value="XM_024861858.1"/>
</dbReference>
<evidence type="ECO:0000313" key="5">
    <source>
        <dbReference type="EMBL" id="PSS16948.1"/>
    </source>
</evidence>
<organism evidence="5 6">
    <name type="scientific">Amorphotheca resinae ATCC 22711</name>
    <dbReference type="NCBI Taxonomy" id="857342"/>
    <lineage>
        <taxon>Eukaryota</taxon>
        <taxon>Fungi</taxon>
        <taxon>Dikarya</taxon>
        <taxon>Ascomycota</taxon>
        <taxon>Pezizomycotina</taxon>
        <taxon>Leotiomycetes</taxon>
        <taxon>Helotiales</taxon>
        <taxon>Amorphothecaceae</taxon>
        <taxon>Amorphotheca</taxon>
    </lineage>
</organism>
<dbReference type="InterPro" id="IPR019826">
    <property type="entry name" value="Carboxylesterase_B_AS"/>
</dbReference>
<dbReference type="InterPro" id="IPR029058">
    <property type="entry name" value="AB_hydrolase_fold"/>
</dbReference>
<dbReference type="PANTHER" id="PTHR43142:SF1">
    <property type="entry name" value="CARBOXYLIC ESTER HYDROLASE"/>
    <property type="match status" value="1"/>
</dbReference>
<evidence type="ECO:0000256" key="2">
    <source>
        <dbReference type="ARBA" id="ARBA00022801"/>
    </source>
</evidence>
<reference evidence="5 6" key="1">
    <citation type="journal article" date="2018" name="New Phytol.">
        <title>Comparative genomics and transcriptomics depict ericoid mycorrhizal fungi as versatile saprotrophs and plant mutualists.</title>
        <authorList>
            <person name="Martino E."/>
            <person name="Morin E."/>
            <person name="Grelet G.A."/>
            <person name="Kuo A."/>
            <person name="Kohler A."/>
            <person name="Daghino S."/>
            <person name="Barry K.W."/>
            <person name="Cichocki N."/>
            <person name="Clum A."/>
            <person name="Dockter R.B."/>
            <person name="Hainaut M."/>
            <person name="Kuo R.C."/>
            <person name="LaButti K."/>
            <person name="Lindahl B.D."/>
            <person name="Lindquist E.A."/>
            <person name="Lipzen A."/>
            <person name="Khouja H.R."/>
            <person name="Magnuson J."/>
            <person name="Murat C."/>
            <person name="Ohm R.A."/>
            <person name="Singer S.W."/>
            <person name="Spatafora J.W."/>
            <person name="Wang M."/>
            <person name="Veneault-Fourrey C."/>
            <person name="Henrissat B."/>
            <person name="Grigoriev I.V."/>
            <person name="Martin F.M."/>
            <person name="Perotto S."/>
        </authorList>
    </citation>
    <scope>NUCLEOTIDE SEQUENCE [LARGE SCALE GENOMIC DNA]</scope>
    <source>
        <strain evidence="5 6">ATCC 22711</strain>
    </source>
</reference>
<dbReference type="Gene3D" id="3.40.50.1820">
    <property type="entry name" value="alpha/beta hydrolase"/>
    <property type="match status" value="1"/>
</dbReference>
<dbReference type="PANTHER" id="PTHR43142">
    <property type="entry name" value="CARBOXYLIC ESTER HYDROLASE"/>
    <property type="match status" value="1"/>
</dbReference>
<dbReference type="EMBL" id="KZ679012">
    <property type="protein sequence ID" value="PSS16948.1"/>
    <property type="molecule type" value="Genomic_DNA"/>
</dbReference>
<dbReference type="AlphaFoldDB" id="A0A2T3B0L5"/>
<sequence length="525" mass="57009">MANVVRVQLPSYGTVVGTSKGEVEHFLGIPYASVTERWTKPGKAGPFPGGEHDGTHYGPICPQPKTPMSMTQVAVPSHPPDPDLPEDEFACLNLNIIRPSNTQGELPVMVWIHGGAYTVGKNSELVYEGTEFVSRSKKINQPVIYIAINYRLGFFGFLASQELLEDANNESAGNYGLWDQAAALEFIRETVGAFGGDPDRITLFGESAGSASVHNHLLHGKALFDRAICQSGVANTMGPLPLNSHLHQGAYDALKKQLKVKDLKELRSVPPAELVDAAKELYPGLPVSLSLDDSDLAGGFYPSKTKFNSVPKFCKALMIGYCTNEGIIMAQALATLGSERLGKYLKTSGISAETLKSYGLDDVESKDFNSLIPALIEFQTDSGFKGPAESVKANASPDSLFSYRLERENKWSSSPFSGEAHHTIDLLYLAGIPLHYETEDPVTDKQISEKMIDAWVTFGNGGQPWSPYSNDQAELIIGRDGSFTTVTESVKSHKASLNNMKKEIERNPEAMVSLNAALCNGAIKF</sequence>
<dbReference type="STRING" id="857342.A0A2T3B0L5"/>
<dbReference type="GeneID" id="36569939"/>
<evidence type="ECO:0000256" key="3">
    <source>
        <dbReference type="RuleBase" id="RU361235"/>
    </source>
</evidence>
<evidence type="ECO:0000259" key="4">
    <source>
        <dbReference type="Pfam" id="PF00135"/>
    </source>
</evidence>
<evidence type="ECO:0000256" key="1">
    <source>
        <dbReference type="ARBA" id="ARBA00005964"/>
    </source>
</evidence>
<comment type="similarity">
    <text evidence="1 3">Belongs to the type-B carboxylesterase/lipase family.</text>
</comment>
<name>A0A2T3B0L5_AMORE</name>
<evidence type="ECO:0000313" key="6">
    <source>
        <dbReference type="Proteomes" id="UP000241818"/>
    </source>
</evidence>
<keyword evidence="6" id="KW-1185">Reference proteome</keyword>
<dbReference type="InterPro" id="IPR002018">
    <property type="entry name" value="CarbesteraseB"/>
</dbReference>
<dbReference type="GO" id="GO:0016787">
    <property type="term" value="F:hydrolase activity"/>
    <property type="evidence" value="ECO:0007669"/>
    <property type="project" value="UniProtKB-KW"/>
</dbReference>
<feature type="domain" description="Carboxylesterase type B" evidence="4">
    <location>
        <begin position="9"/>
        <end position="493"/>
    </location>
</feature>
<dbReference type="PROSITE" id="PS00122">
    <property type="entry name" value="CARBOXYLESTERASE_B_1"/>
    <property type="match status" value="1"/>
</dbReference>
<keyword evidence="2 3" id="KW-0378">Hydrolase</keyword>
<gene>
    <name evidence="5" type="ORF">M430DRAFT_122785</name>
</gene>
<dbReference type="SUPFAM" id="SSF53474">
    <property type="entry name" value="alpha/beta-Hydrolases"/>
    <property type="match status" value="1"/>
</dbReference>
<protein>
    <recommendedName>
        <fullName evidence="3">Carboxylic ester hydrolase</fullName>
        <ecNumber evidence="3">3.1.1.-</ecNumber>
    </recommendedName>
</protein>
<accession>A0A2T3B0L5</accession>